<keyword evidence="1" id="KW-0732">Signal</keyword>
<sequence length="82" mass="8585">MKKQTLLLITLVMSSPAFASTAALHAPVKLVSCDPGSCFTETGSGDDLTQGVAGYGRQVQRVMKQVDEIGSVDAVSLSAWGR</sequence>
<dbReference type="KEGG" id="epi:Q3V30_01215"/>
<name>A0AA50DJZ6_9GAMM</name>
<evidence type="ECO:0000313" key="2">
    <source>
        <dbReference type="EMBL" id="WLS79167.1"/>
    </source>
</evidence>
<dbReference type="AlphaFoldDB" id="A0AA50DJZ6"/>
<keyword evidence="3" id="KW-1185">Reference proteome</keyword>
<proteinExistence type="predicted"/>
<evidence type="ECO:0000313" key="3">
    <source>
        <dbReference type="Proteomes" id="UP001228139"/>
    </source>
</evidence>
<feature type="chain" id="PRO_5041395760" evidence="1">
    <location>
        <begin position="20"/>
        <end position="82"/>
    </location>
</feature>
<evidence type="ECO:0000256" key="1">
    <source>
        <dbReference type="SAM" id="SignalP"/>
    </source>
</evidence>
<gene>
    <name evidence="2" type="ORF">Q3V30_01215</name>
</gene>
<dbReference type="RefSeq" id="WP_306209702.1">
    <property type="nucleotide sequence ID" value="NZ_CP132353.1"/>
</dbReference>
<reference evidence="2 3" key="1">
    <citation type="submission" date="2023-07" db="EMBL/GenBank/DDBJ databases">
        <title>Pathogenic bacteria of pear tree diseases.</title>
        <authorList>
            <person name="Zhang Z."/>
            <person name="He L."/>
            <person name="Huang R."/>
        </authorList>
    </citation>
    <scope>NUCLEOTIDE SEQUENCE [LARGE SCALE GENOMIC DNA]</scope>
    <source>
        <strain evidence="2 3">DE2</strain>
    </source>
</reference>
<protein>
    <submittedName>
        <fullName evidence="2">Uncharacterized protein</fullName>
    </submittedName>
</protein>
<feature type="signal peptide" evidence="1">
    <location>
        <begin position="1"/>
        <end position="19"/>
    </location>
</feature>
<accession>A0AA50DJZ6</accession>
<dbReference type="Proteomes" id="UP001228139">
    <property type="component" value="Chromosome"/>
</dbReference>
<organism evidence="2 3">
    <name type="scientific">Erwinia pyri</name>
    <dbReference type="NCBI Taxonomy" id="3062598"/>
    <lineage>
        <taxon>Bacteria</taxon>
        <taxon>Pseudomonadati</taxon>
        <taxon>Pseudomonadota</taxon>
        <taxon>Gammaproteobacteria</taxon>
        <taxon>Enterobacterales</taxon>
        <taxon>Erwiniaceae</taxon>
        <taxon>Erwinia</taxon>
    </lineage>
</organism>
<dbReference type="EMBL" id="CP132353">
    <property type="protein sequence ID" value="WLS79167.1"/>
    <property type="molecule type" value="Genomic_DNA"/>
</dbReference>